<dbReference type="PANTHER" id="PTHR43739:SF5">
    <property type="entry name" value="EXO-ALPHA-SIALIDASE"/>
    <property type="match status" value="1"/>
</dbReference>
<dbReference type="InterPro" id="IPR036179">
    <property type="entry name" value="Ig-like_dom_sf"/>
</dbReference>
<dbReference type="Gene3D" id="2.60.40.10">
    <property type="entry name" value="Immunoglobulins"/>
    <property type="match status" value="1"/>
</dbReference>
<dbReference type="InterPro" id="IPR003599">
    <property type="entry name" value="Ig_sub"/>
</dbReference>
<dbReference type="GO" id="GO:0016798">
    <property type="term" value="F:hydrolase activity, acting on glycosyl bonds"/>
    <property type="evidence" value="ECO:0007669"/>
    <property type="project" value="UniProtKB-KW"/>
</dbReference>
<dbReference type="InterPro" id="IPR013783">
    <property type="entry name" value="Ig-like_fold"/>
</dbReference>
<dbReference type="GO" id="GO:0010411">
    <property type="term" value="P:xyloglucan metabolic process"/>
    <property type="evidence" value="ECO:0007669"/>
    <property type="project" value="TreeGrafter"/>
</dbReference>
<comment type="caution">
    <text evidence="2">The sequence shown here is derived from an EMBL/GenBank/DDBJ whole genome shotgun (WGS) entry which is preliminary data.</text>
</comment>
<dbReference type="Gene3D" id="2.130.10.10">
    <property type="entry name" value="YVTN repeat-like/Quinoprotein amine dehydrogenase"/>
    <property type="match status" value="2"/>
</dbReference>
<feature type="domain" description="Ig-like" evidence="1">
    <location>
        <begin position="20"/>
        <end position="100"/>
    </location>
</feature>
<organism evidence="2">
    <name type="scientific">mine drainage metagenome</name>
    <dbReference type="NCBI Taxonomy" id="410659"/>
    <lineage>
        <taxon>unclassified sequences</taxon>
        <taxon>metagenomes</taxon>
        <taxon>ecological metagenomes</taxon>
    </lineage>
</organism>
<sequence length="1226" mass="126041">MRLSHAYLAIALSWLALWCPSLWAQLPASAVNVAEGGTAAFHVPEAQGTTYQWQHDGVAIAGATDATLFIAKVSSANQGTYSCTATSASGTTTTVVGSLSIGTGNPGYLVGLSSRAFVGSTANDNLIVGFFAAGQPKPYLIRGVGPTLASFGITDPLDAPFLTLFSTTSGVLAANGGWQGDARLQAAFNATGDFPLPATSADTAMLESLGDIRGGSAGYTAQVSTSSGSPGVAIAEIYDDAPSLAPGQRLIAVSSRALVKSGDGILIDGFVVTGHNAMTVLIRAVGPTLAKYGVTGVLQQPVLTLFQINGSQPATEIGSNSGWNGDATLASVFRLVGEFDLPSDSADAALLITLPPGLYTAQVSGANGTSGVALAEVYEVSSGTTTKPTSDKTTPTITWATPSNVTLGTALSATQLNATASYGGVNVPGTFSYTPDAGTVMNTMGPQMLSVTFTPTDATHFNPAYATVSATVVRGTPSYSFRNVKILAGGYIPGVYFHPTEPNLMYARTDIGGIYRWGPKDSHWVPLLDWLTDGFFNGGDAIGLDPTNPNKLYVAVGLYSNSWAGNGEMLISNDQGATFKTVPLNFKNGSNNPGRGMGERIAVDPNMPSIVYFGTRQDGLRVSTDSGNTWPQATGLKVVTSVSIGGGQYMPMGVVSVLPIKASGSSGAATPVVYAAVAGTGLNGNSQALYVTTNGGSTTSTWTAVAGQPSFASAPKPMSPMQAKLGPNGSLYILYGDGAGSDGDTVGQLWKFTPDSSWTSGTWTQIVLPVNVGGPPDQQGFGSVAVDPSHPGTIMVGTLNQYWPTGDVVYRSTDDGVTWRDVSSVKAPGNSSSMSPNLATHDNTNAPYVGAPGTVSTGNWITGLAIDPFNPDHAMYSFGGGLWITHDLTKADPSASSLGIVDWKFEDEGIEETAVNVLLAPPSGSTILLSGIGDVYGFAHTDLTVSPAQGNYKVSQAMPTSMDFQQNMPTTVLRASDGTYGATPLGVISTDGGFTWAGFATMPTGTTTGGGSIAIAADGSSIVWATQDTSSVWYSKDGGKTWTASTGIQAQSQIVADRAKAGVFYGYSGRTGTLTMSTDGGVTFSTIQTGLPIAVPFTPAPTLYSLPDAQGHLWLTAGGNADGLYTNTGSAASPQLTQIAGVQKSTSLGYGKAAPGSSQLTLFIAGTIGTQWGLFRSTDGGASWIRINDDAHQYGGIDHVTGDMRTFGTVYFSGSGRGILWGTSAN</sequence>
<protein>
    <submittedName>
        <fullName evidence="2">Xyloglucanase</fullName>
        <ecNumber evidence="2">3.2.1.-</ecNumber>
    </submittedName>
</protein>
<dbReference type="SMART" id="SM00409">
    <property type="entry name" value="IG"/>
    <property type="match status" value="1"/>
</dbReference>
<dbReference type="CDD" id="cd15482">
    <property type="entry name" value="Sialidase_non-viral"/>
    <property type="match status" value="1"/>
</dbReference>
<name>A0A1J5T252_9ZZZZ</name>
<dbReference type="PROSITE" id="PS50835">
    <property type="entry name" value="IG_LIKE"/>
    <property type="match status" value="1"/>
</dbReference>
<evidence type="ECO:0000313" key="2">
    <source>
        <dbReference type="EMBL" id="OIR14930.1"/>
    </source>
</evidence>
<dbReference type="SUPFAM" id="SSF110296">
    <property type="entry name" value="Oligoxyloglucan reducing end-specific cellobiohydrolase"/>
    <property type="match status" value="2"/>
</dbReference>
<reference evidence="2" key="1">
    <citation type="submission" date="2016-10" db="EMBL/GenBank/DDBJ databases">
        <title>Sequence of Gallionella enrichment culture.</title>
        <authorList>
            <person name="Poehlein A."/>
            <person name="Muehling M."/>
            <person name="Daniel R."/>
        </authorList>
    </citation>
    <scope>NUCLEOTIDE SEQUENCE</scope>
</reference>
<dbReference type="AlphaFoldDB" id="A0A1J5T252"/>
<gene>
    <name evidence="2" type="ORF">GALL_40460</name>
</gene>
<dbReference type="EC" id="3.2.1.-" evidence="2"/>
<dbReference type="InterPro" id="IPR007110">
    <property type="entry name" value="Ig-like_dom"/>
</dbReference>
<dbReference type="EMBL" id="MLJW01000010">
    <property type="protein sequence ID" value="OIR14930.1"/>
    <property type="molecule type" value="Genomic_DNA"/>
</dbReference>
<dbReference type="InterPro" id="IPR015943">
    <property type="entry name" value="WD40/YVTN_repeat-like_dom_sf"/>
</dbReference>
<dbReference type="SUPFAM" id="SSF48726">
    <property type="entry name" value="Immunoglobulin"/>
    <property type="match status" value="1"/>
</dbReference>
<keyword evidence="2" id="KW-0378">Hydrolase</keyword>
<proteinExistence type="predicted"/>
<keyword evidence="2" id="KW-0326">Glycosidase</keyword>
<evidence type="ECO:0000259" key="1">
    <source>
        <dbReference type="PROSITE" id="PS50835"/>
    </source>
</evidence>
<dbReference type="InterPro" id="IPR052025">
    <property type="entry name" value="Xyloglucanase_GH74"/>
</dbReference>
<dbReference type="PANTHER" id="PTHR43739">
    <property type="entry name" value="XYLOGLUCANASE (EUROFUNG)"/>
    <property type="match status" value="1"/>
</dbReference>
<accession>A0A1J5T252</accession>